<sequence>MRKRASAFAALASVAVLAAGWELGVQAGVQAGVLSPAGTAAGTAAGTSDSSGAASPGGAPAAAAPAAAAAPSGTFTGSAVQTRFGPVQVSVTIAGGAITDVTALRLTDRDGKSVAISNRAAPVLREEVLSAQSASVQNIGGATYTTEGYLQSLQSALDAANF</sequence>
<dbReference type="RefSeq" id="WP_092322285.1">
    <property type="nucleotide sequence ID" value="NZ_FNFU01000004.1"/>
</dbReference>
<evidence type="ECO:0000259" key="3">
    <source>
        <dbReference type="SMART" id="SM00900"/>
    </source>
</evidence>
<gene>
    <name evidence="4" type="ORF">SAMN05216282_104116</name>
</gene>
<reference evidence="4 5" key="1">
    <citation type="submission" date="2016-10" db="EMBL/GenBank/DDBJ databases">
        <authorList>
            <person name="de Groot N.N."/>
        </authorList>
    </citation>
    <scope>NUCLEOTIDE SEQUENCE [LARGE SCALE GENOMIC DNA]</scope>
    <source>
        <strain evidence="4 5">CGMCC 1.5382</strain>
    </source>
</reference>
<name>A0A1G9AH96_9MICO</name>
<dbReference type="GO" id="GO:0010181">
    <property type="term" value="F:FMN binding"/>
    <property type="evidence" value="ECO:0007669"/>
    <property type="project" value="InterPro"/>
</dbReference>
<keyword evidence="2" id="KW-0732">Signal</keyword>
<dbReference type="InterPro" id="IPR007329">
    <property type="entry name" value="FMN-bd"/>
</dbReference>
<organism evidence="4 5">
    <name type="scientific">Cryobacterium psychrotolerans</name>
    <dbReference type="NCBI Taxonomy" id="386301"/>
    <lineage>
        <taxon>Bacteria</taxon>
        <taxon>Bacillati</taxon>
        <taxon>Actinomycetota</taxon>
        <taxon>Actinomycetes</taxon>
        <taxon>Micrococcales</taxon>
        <taxon>Microbacteriaceae</taxon>
        <taxon>Cryobacterium</taxon>
    </lineage>
</organism>
<evidence type="ECO:0000256" key="1">
    <source>
        <dbReference type="SAM" id="MobiDB-lite"/>
    </source>
</evidence>
<dbReference type="STRING" id="386301.SAMN05216282_104116"/>
<dbReference type="GO" id="GO:0016020">
    <property type="term" value="C:membrane"/>
    <property type="evidence" value="ECO:0007669"/>
    <property type="project" value="InterPro"/>
</dbReference>
<dbReference type="OrthoDB" id="8099475at2"/>
<feature type="signal peptide" evidence="2">
    <location>
        <begin position="1"/>
        <end position="18"/>
    </location>
</feature>
<dbReference type="AlphaFoldDB" id="A0A1G9AH96"/>
<feature type="region of interest" description="Disordered" evidence="1">
    <location>
        <begin position="40"/>
        <end position="66"/>
    </location>
</feature>
<accession>A0A1G9AH96</accession>
<evidence type="ECO:0000256" key="2">
    <source>
        <dbReference type="SAM" id="SignalP"/>
    </source>
</evidence>
<evidence type="ECO:0000313" key="5">
    <source>
        <dbReference type="Proteomes" id="UP000198701"/>
    </source>
</evidence>
<proteinExistence type="predicted"/>
<feature type="domain" description="FMN-binding" evidence="3">
    <location>
        <begin position="83"/>
        <end position="160"/>
    </location>
</feature>
<dbReference type="SMART" id="SM00900">
    <property type="entry name" value="FMN_bind"/>
    <property type="match status" value="1"/>
</dbReference>
<protein>
    <submittedName>
        <fullName evidence="4">FMN-binding domain-containing protein</fullName>
    </submittedName>
</protein>
<dbReference type="Proteomes" id="UP000198701">
    <property type="component" value="Unassembled WGS sequence"/>
</dbReference>
<dbReference type="EMBL" id="FNFU01000004">
    <property type="protein sequence ID" value="SDK26729.1"/>
    <property type="molecule type" value="Genomic_DNA"/>
</dbReference>
<keyword evidence="5" id="KW-1185">Reference proteome</keyword>
<dbReference type="Gene3D" id="3.90.1010.20">
    <property type="match status" value="1"/>
</dbReference>
<dbReference type="Pfam" id="PF04205">
    <property type="entry name" value="FMN_bind"/>
    <property type="match status" value="1"/>
</dbReference>
<feature type="chain" id="PRO_5041051183" evidence="2">
    <location>
        <begin position="19"/>
        <end position="162"/>
    </location>
</feature>
<evidence type="ECO:0000313" key="4">
    <source>
        <dbReference type="EMBL" id="SDK26729.1"/>
    </source>
</evidence>